<sequence length="841" mass="93839">MASLRFKFIKQQHSCLSQKRNAKAFQQKVPPASGGPSAPPGSNGFNNFSRSSTPQTKVQKSNTAKAGASSGPASSHKQKPPKPSTFWTLCHRCKMQYEYLRMYLNHNLLCPNCHDPFFAIETPPPTSNGSKPSAQWNHSHQRQKNHQGASKNESTSGRNNSATPNVGSGGFRSSDSINNTNFQWGPFYGTPGASSVAQATTVVKKAEEKCMEDMGTMKRDTVNQMGTGTGGAGTAGLSGVKQSSCEPGRGGGANKIKSSRDLSHLDVQNLLMEKARTEIHKKLNECNPATMAKSAVEGKENVNVKVNEEAKVKVNAMANGSRQECYKNDEPVNSMHECLANKSPPETSSDNVDKDPLPQISINVPDPDFHDFDRDRTERCFGENQVWAAYDNDDGMPRFYAMIHNVISLNPFKMRISWLNSKTNSELAPLNWVGSGFSKTCGDFRIGKHEINNSLNSFSHKVGWKKGARGAVCVFPRKGDVWALYRNWSPDWNELTEDEVIHKYDMVEVLEDYDEEIGVPVIPLVKVAGFKTVFHRHLNPGEVRSIPREEMFRFSHRVPSYLLTGQEAPNAPKGCHELDPAATPYELLQVITDVEEDEVVETEAKVEKLSDGVGKSNTTDIEENCSTSNDEILERARETEEIKVLENESERKEEDMLVNSTEERRQMVNFWILCAYRVGAGNSFQSSWVFKQLKLESQYYLPANIAPLKGSQRQGVLLIGRWGGLIRTLPNEEPCLKPLQRRETTIRLAQFSLVFFVFVVIGSYNQDSDKRRHGLSILFKCSQWLLLIALGSKDEGETRLRVSFGDYWIGQEDAEGIDYSLGVGAPNRVKAGIKTHLLRFV</sequence>
<feature type="region of interest" description="Disordered" evidence="2">
    <location>
        <begin position="124"/>
        <end position="174"/>
    </location>
</feature>
<name>A0A7J0EP71_9ERIC</name>
<evidence type="ECO:0000256" key="1">
    <source>
        <dbReference type="SAM" id="Coils"/>
    </source>
</evidence>
<dbReference type="Pfam" id="PF11926">
    <property type="entry name" value="DUF3444"/>
    <property type="match status" value="1"/>
</dbReference>
<evidence type="ECO:0000313" key="5">
    <source>
        <dbReference type="EMBL" id="GFY88122.1"/>
    </source>
</evidence>
<dbReference type="InterPro" id="IPR024593">
    <property type="entry name" value="DUF3444"/>
</dbReference>
<gene>
    <name evidence="5" type="ORF">Acr_06g0000620</name>
</gene>
<reference evidence="5 6" key="1">
    <citation type="submission" date="2019-07" db="EMBL/GenBank/DDBJ databases">
        <title>De Novo Assembly of kiwifruit Actinidia rufa.</title>
        <authorList>
            <person name="Sugita-Konishi S."/>
            <person name="Sato K."/>
            <person name="Mori E."/>
            <person name="Abe Y."/>
            <person name="Kisaki G."/>
            <person name="Hamano K."/>
            <person name="Suezawa K."/>
            <person name="Otani M."/>
            <person name="Fukuda T."/>
            <person name="Manabe T."/>
            <person name="Gomi K."/>
            <person name="Tabuchi M."/>
            <person name="Akimitsu K."/>
            <person name="Kataoka I."/>
        </authorList>
    </citation>
    <scope>NUCLEOTIDE SEQUENCE [LARGE SCALE GENOMIC DNA]</scope>
    <source>
        <strain evidence="6">cv. Fuchu</strain>
    </source>
</reference>
<feature type="compositionally biased region" description="Polar residues" evidence="2">
    <location>
        <begin position="53"/>
        <end position="63"/>
    </location>
</feature>
<feature type="domain" description="Zinc beta-ribbon" evidence="4">
    <location>
        <begin position="86"/>
        <end position="120"/>
    </location>
</feature>
<feature type="region of interest" description="Disordered" evidence="2">
    <location>
        <begin position="231"/>
        <end position="257"/>
    </location>
</feature>
<feature type="compositionally biased region" description="Polar residues" evidence="2">
    <location>
        <begin position="146"/>
        <end position="174"/>
    </location>
</feature>
<dbReference type="AlphaFoldDB" id="A0A7J0EP71"/>
<feature type="compositionally biased region" description="Low complexity" evidence="2">
    <location>
        <begin position="30"/>
        <end position="52"/>
    </location>
</feature>
<evidence type="ECO:0000313" key="6">
    <source>
        <dbReference type="Proteomes" id="UP000585474"/>
    </source>
</evidence>
<dbReference type="EMBL" id="BJWL01000006">
    <property type="protein sequence ID" value="GFY88122.1"/>
    <property type="molecule type" value="Genomic_DNA"/>
</dbReference>
<keyword evidence="1" id="KW-0175">Coiled coil</keyword>
<evidence type="ECO:0000259" key="4">
    <source>
        <dbReference type="Pfam" id="PF23551"/>
    </source>
</evidence>
<dbReference type="Pfam" id="PF23551">
    <property type="entry name" value="Zn_ribbon_20"/>
    <property type="match status" value="1"/>
</dbReference>
<dbReference type="PANTHER" id="PTHR44137">
    <property type="entry name" value="BNAC03G44070D PROTEIN"/>
    <property type="match status" value="1"/>
</dbReference>
<comment type="caution">
    <text evidence="5">The sequence shown here is derived from an EMBL/GenBank/DDBJ whole genome shotgun (WGS) entry which is preliminary data.</text>
</comment>
<feature type="compositionally biased region" description="Polar residues" evidence="2">
    <location>
        <begin position="127"/>
        <end position="138"/>
    </location>
</feature>
<dbReference type="Proteomes" id="UP000585474">
    <property type="component" value="Unassembled WGS sequence"/>
</dbReference>
<protein>
    <submittedName>
        <fullName evidence="5">DNAJ heat shock N-terminal domain-containing protein</fullName>
    </submittedName>
</protein>
<evidence type="ECO:0000259" key="3">
    <source>
        <dbReference type="Pfam" id="PF11926"/>
    </source>
</evidence>
<feature type="region of interest" description="Disordered" evidence="2">
    <location>
        <begin position="19"/>
        <end position="85"/>
    </location>
</feature>
<feature type="domain" description="DUF3444" evidence="3">
    <location>
        <begin position="361"/>
        <end position="567"/>
    </location>
</feature>
<evidence type="ECO:0000256" key="2">
    <source>
        <dbReference type="SAM" id="MobiDB-lite"/>
    </source>
</evidence>
<dbReference type="OrthoDB" id="66964at2759"/>
<feature type="compositionally biased region" description="Low complexity" evidence="2">
    <location>
        <begin position="64"/>
        <end position="75"/>
    </location>
</feature>
<organism evidence="5 6">
    <name type="scientific">Actinidia rufa</name>
    <dbReference type="NCBI Taxonomy" id="165716"/>
    <lineage>
        <taxon>Eukaryota</taxon>
        <taxon>Viridiplantae</taxon>
        <taxon>Streptophyta</taxon>
        <taxon>Embryophyta</taxon>
        <taxon>Tracheophyta</taxon>
        <taxon>Spermatophyta</taxon>
        <taxon>Magnoliopsida</taxon>
        <taxon>eudicotyledons</taxon>
        <taxon>Gunneridae</taxon>
        <taxon>Pentapetalae</taxon>
        <taxon>asterids</taxon>
        <taxon>Ericales</taxon>
        <taxon>Actinidiaceae</taxon>
        <taxon>Actinidia</taxon>
    </lineage>
</organism>
<proteinExistence type="predicted"/>
<accession>A0A7J0EP71</accession>
<keyword evidence="6" id="KW-1185">Reference proteome</keyword>
<feature type="coiled-coil region" evidence="1">
    <location>
        <begin position="628"/>
        <end position="655"/>
    </location>
</feature>
<dbReference type="PANTHER" id="PTHR44137:SF32">
    <property type="entry name" value="DNAJ HEAT SHOCK AMINO-TERMINAL DOMAIN PROTEIN"/>
    <property type="match status" value="1"/>
</dbReference>
<dbReference type="InterPro" id="IPR056988">
    <property type="entry name" value="Zn_ribbon_pln"/>
</dbReference>
<keyword evidence="5" id="KW-0346">Stress response</keyword>